<evidence type="ECO:0000256" key="1">
    <source>
        <dbReference type="ARBA" id="ARBA00022723"/>
    </source>
</evidence>
<feature type="region of interest" description="Disordered" evidence="5">
    <location>
        <begin position="126"/>
        <end position="153"/>
    </location>
</feature>
<dbReference type="GO" id="GO:0008270">
    <property type="term" value="F:zinc ion binding"/>
    <property type="evidence" value="ECO:0007669"/>
    <property type="project" value="UniProtKB-KW"/>
</dbReference>
<keyword evidence="3" id="KW-0862">Zinc</keyword>
<evidence type="ECO:0000256" key="3">
    <source>
        <dbReference type="ARBA" id="ARBA00022833"/>
    </source>
</evidence>
<feature type="domain" description="MYND-type" evidence="6">
    <location>
        <begin position="314"/>
        <end position="351"/>
    </location>
</feature>
<gene>
    <name evidence="7" type="ORF">BU16DRAFT_543134</name>
</gene>
<accession>A0A6A6QFN5</accession>
<feature type="compositionally biased region" description="Basic and acidic residues" evidence="5">
    <location>
        <begin position="48"/>
        <end position="59"/>
    </location>
</feature>
<dbReference type="Gene3D" id="6.10.140.2220">
    <property type="match status" value="1"/>
</dbReference>
<dbReference type="PRINTS" id="PR01875">
    <property type="entry name" value="ETOFAMILY"/>
</dbReference>
<name>A0A6A6QFN5_9PEZI</name>
<sequence length="368" mass="40709">MASPPLTNSDPDLDTKAVDQIVTEQDLCAHSILLSRLTLSNKDAAVKPNEESSIHEAHDNGLLSDSNGLHNLPASQSVHPNQGREQQCSHPRKLCGVCLSCFADSYVPSTQTHPIDFIQGDSLETVDEGSHPHSASLRGITPDGPYPPGFDPKSLTRAEAYELADIRFGRLLRELTEDACREAWTNPANGRVDPLMTIEMTRELLREGIVDGSLGVEVEDDPARELPEEERSAEAPSAAEEPERFDPLSEVDKQRLRELEELERAGGIAEPEIREMMYLRVRDLKDCLFPADYAPEYPPQPTSSEISAVPTIHCPTCCKVKPLRACTGCKRIAYCSTKCQRADWSRHKHYCCSARAGEKENVPVEGIE</sequence>
<proteinExistence type="predicted"/>
<feature type="region of interest" description="Disordered" evidence="5">
    <location>
        <begin position="213"/>
        <end position="249"/>
    </location>
</feature>
<dbReference type="AlphaFoldDB" id="A0A6A6QFN5"/>
<organism evidence="7 8">
    <name type="scientific">Lophium mytilinum</name>
    <dbReference type="NCBI Taxonomy" id="390894"/>
    <lineage>
        <taxon>Eukaryota</taxon>
        <taxon>Fungi</taxon>
        <taxon>Dikarya</taxon>
        <taxon>Ascomycota</taxon>
        <taxon>Pezizomycotina</taxon>
        <taxon>Dothideomycetes</taxon>
        <taxon>Pleosporomycetidae</taxon>
        <taxon>Mytilinidiales</taxon>
        <taxon>Mytilinidiaceae</taxon>
        <taxon>Lophium</taxon>
    </lineage>
</organism>
<evidence type="ECO:0000313" key="7">
    <source>
        <dbReference type="EMBL" id="KAF2490834.1"/>
    </source>
</evidence>
<dbReference type="Pfam" id="PF01753">
    <property type="entry name" value="zf-MYND"/>
    <property type="match status" value="1"/>
</dbReference>
<dbReference type="GO" id="GO:0003714">
    <property type="term" value="F:transcription corepressor activity"/>
    <property type="evidence" value="ECO:0007669"/>
    <property type="project" value="InterPro"/>
</dbReference>
<dbReference type="Proteomes" id="UP000799750">
    <property type="component" value="Unassembled WGS sequence"/>
</dbReference>
<dbReference type="InterPro" id="IPR013289">
    <property type="entry name" value="CBFA2T1/2/3"/>
</dbReference>
<evidence type="ECO:0000256" key="5">
    <source>
        <dbReference type="SAM" id="MobiDB-lite"/>
    </source>
</evidence>
<dbReference type="SUPFAM" id="SSF144232">
    <property type="entry name" value="HIT/MYND zinc finger-like"/>
    <property type="match status" value="1"/>
</dbReference>
<evidence type="ECO:0000313" key="8">
    <source>
        <dbReference type="Proteomes" id="UP000799750"/>
    </source>
</evidence>
<keyword evidence="1" id="KW-0479">Metal-binding</keyword>
<feature type="compositionally biased region" description="Polar residues" evidence="5">
    <location>
        <begin position="63"/>
        <end position="86"/>
    </location>
</feature>
<feature type="compositionally biased region" description="Basic and acidic residues" evidence="5">
    <location>
        <begin position="221"/>
        <end position="233"/>
    </location>
</feature>
<dbReference type="EMBL" id="MU004196">
    <property type="protein sequence ID" value="KAF2490834.1"/>
    <property type="molecule type" value="Genomic_DNA"/>
</dbReference>
<keyword evidence="2 4" id="KW-0863">Zinc-finger</keyword>
<dbReference type="OrthoDB" id="432970at2759"/>
<keyword evidence="8" id="KW-1185">Reference proteome</keyword>
<feature type="region of interest" description="Disordered" evidence="5">
    <location>
        <begin position="48"/>
        <end position="86"/>
    </location>
</feature>
<dbReference type="PROSITE" id="PS50865">
    <property type="entry name" value="ZF_MYND_2"/>
    <property type="match status" value="1"/>
</dbReference>
<evidence type="ECO:0000256" key="4">
    <source>
        <dbReference type="PROSITE-ProRule" id="PRU00134"/>
    </source>
</evidence>
<reference evidence="7" key="1">
    <citation type="journal article" date="2020" name="Stud. Mycol.">
        <title>101 Dothideomycetes genomes: a test case for predicting lifestyles and emergence of pathogens.</title>
        <authorList>
            <person name="Haridas S."/>
            <person name="Albert R."/>
            <person name="Binder M."/>
            <person name="Bloem J."/>
            <person name="Labutti K."/>
            <person name="Salamov A."/>
            <person name="Andreopoulos B."/>
            <person name="Baker S."/>
            <person name="Barry K."/>
            <person name="Bills G."/>
            <person name="Bluhm B."/>
            <person name="Cannon C."/>
            <person name="Castanera R."/>
            <person name="Culley D."/>
            <person name="Daum C."/>
            <person name="Ezra D."/>
            <person name="Gonzalez J."/>
            <person name="Henrissat B."/>
            <person name="Kuo A."/>
            <person name="Liang C."/>
            <person name="Lipzen A."/>
            <person name="Lutzoni F."/>
            <person name="Magnuson J."/>
            <person name="Mondo S."/>
            <person name="Nolan M."/>
            <person name="Ohm R."/>
            <person name="Pangilinan J."/>
            <person name="Park H.-J."/>
            <person name="Ramirez L."/>
            <person name="Alfaro M."/>
            <person name="Sun H."/>
            <person name="Tritt A."/>
            <person name="Yoshinaga Y."/>
            <person name="Zwiers L.-H."/>
            <person name="Turgeon B."/>
            <person name="Goodwin S."/>
            <person name="Spatafora J."/>
            <person name="Crous P."/>
            <person name="Grigoriev I."/>
        </authorList>
    </citation>
    <scope>NUCLEOTIDE SEQUENCE</scope>
    <source>
        <strain evidence="7">CBS 269.34</strain>
    </source>
</reference>
<evidence type="ECO:0000256" key="2">
    <source>
        <dbReference type="ARBA" id="ARBA00022771"/>
    </source>
</evidence>
<evidence type="ECO:0000259" key="6">
    <source>
        <dbReference type="PROSITE" id="PS50865"/>
    </source>
</evidence>
<protein>
    <recommendedName>
        <fullName evidence="6">MYND-type domain-containing protein</fullName>
    </recommendedName>
</protein>
<dbReference type="InterPro" id="IPR002893">
    <property type="entry name" value="Znf_MYND"/>
</dbReference>